<dbReference type="eggNOG" id="ENOG5032SS8">
    <property type="taxonomic scope" value="Bacteria"/>
</dbReference>
<keyword evidence="3" id="KW-1185">Reference proteome</keyword>
<reference evidence="2 3" key="1">
    <citation type="journal article" date="2013" name="Genome Announc.">
        <title>Draft Genome Sequence of Sphingobium lactosutens Strain DS20T, Isolated from a Hexachlorocyclohexane Dumpsite.</title>
        <authorList>
            <person name="Kumar R."/>
            <person name="Dwivedi V."/>
            <person name="Negi V."/>
            <person name="Khurana J.P."/>
            <person name="Lal R."/>
        </authorList>
    </citation>
    <scope>NUCLEOTIDE SEQUENCE [LARGE SCALE GENOMIC DNA]</scope>
    <source>
        <strain evidence="2 3">DS20</strain>
    </source>
</reference>
<dbReference type="HAMAP" id="MF_00775">
    <property type="entry name" value="UPF0311"/>
    <property type="match status" value="1"/>
</dbReference>
<dbReference type="RefSeq" id="WP_021228878.1">
    <property type="nucleotide sequence ID" value="NZ_ATDP01000110.1"/>
</dbReference>
<accession>T0IG69</accession>
<proteinExistence type="inferred from homology"/>
<evidence type="ECO:0000256" key="1">
    <source>
        <dbReference type="HAMAP-Rule" id="MF_00775"/>
    </source>
</evidence>
<comment type="caution">
    <text evidence="2">The sequence shown here is derived from an EMBL/GenBank/DDBJ whole genome shotgun (WGS) entry which is preliminary data.</text>
</comment>
<name>T0IG69_9SPHN</name>
<dbReference type="InterPro" id="IPR006311">
    <property type="entry name" value="TAT_signal"/>
</dbReference>
<evidence type="ECO:0000313" key="2">
    <source>
        <dbReference type="EMBL" id="EQB10685.1"/>
    </source>
</evidence>
<dbReference type="Gene3D" id="2.40.160.20">
    <property type="match status" value="1"/>
</dbReference>
<dbReference type="PANTHER" id="PTHR37315:SF1">
    <property type="entry name" value="UPF0311 PROTEIN BLR7842"/>
    <property type="match status" value="1"/>
</dbReference>
<comment type="similarity">
    <text evidence="1">Belongs to the UPF0311 family.</text>
</comment>
<dbReference type="EMBL" id="ATDP01000110">
    <property type="protein sequence ID" value="EQB10685.1"/>
    <property type="molecule type" value="Genomic_DNA"/>
</dbReference>
<dbReference type="PATRIC" id="fig|1331060.3.peg.5306"/>
<gene>
    <name evidence="2" type="ORF">RLDS_27270</name>
</gene>
<dbReference type="InterPro" id="IPR020915">
    <property type="entry name" value="UPF0311"/>
</dbReference>
<dbReference type="PANTHER" id="PTHR37315">
    <property type="entry name" value="UPF0311 PROTEIN BLR7842"/>
    <property type="match status" value="1"/>
</dbReference>
<evidence type="ECO:0000313" key="3">
    <source>
        <dbReference type="Proteomes" id="UP000015531"/>
    </source>
</evidence>
<dbReference type="PROSITE" id="PS51318">
    <property type="entry name" value="TAT"/>
    <property type="match status" value="1"/>
</dbReference>
<protein>
    <recommendedName>
        <fullName evidence="1">UPF0311 protein RLDS_27270</fullName>
    </recommendedName>
</protein>
<dbReference type="Proteomes" id="UP000015531">
    <property type="component" value="Unassembled WGS sequence"/>
</dbReference>
<organism evidence="2 3">
    <name type="scientific">Sphingobium lactosutens DS20</name>
    <dbReference type="NCBI Taxonomy" id="1331060"/>
    <lineage>
        <taxon>Bacteria</taxon>
        <taxon>Pseudomonadati</taxon>
        <taxon>Pseudomonadota</taxon>
        <taxon>Alphaproteobacteria</taxon>
        <taxon>Sphingomonadales</taxon>
        <taxon>Sphingomonadaceae</taxon>
        <taxon>Sphingobium</taxon>
    </lineage>
</organism>
<dbReference type="AlphaFoldDB" id="T0IG69"/>
<dbReference type="Pfam" id="PF11578">
    <property type="entry name" value="DUF3237"/>
    <property type="match status" value="1"/>
</dbReference>
<sequence>MADKPKNDSWLDRRSLLVATGGAMAWGAASEGVARAAAPSQAPVPSLVPVFTAYVTLSPPIEYGVSNGVKRRLIPITGGTFVGDRIKGAILPGGGDWQDVAADGSAQIFARYSLRADDGTIIGVSNPGIRNGPPEVLRKLAAGEVVDPSLYYFRTTPTFTVEDGPHDWLRKSLFICSGIRRANDVEIVYYVVT</sequence>